<keyword evidence="1 7" id="KW-0489">Methyltransferase</keyword>
<dbReference type="InterPro" id="IPR036390">
    <property type="entry name" value="WH_DNA-bd_sf"/>
</dbReference>
<keyword evidence="8" id="KW-1185">Reference proteome</keyword>
<dbReference type="InterPro" id="IPR036388">
    <property type="entry name" value="WH-like_DNA-bd_sf"/>
</dbReference>
<organism evidence="7 8">
    <name type="scientific">Trichloromonas acetexigens</name>
    <dbReference type="NCBI Taxonomy" id="38815"/>
    <lineage>
        <taxon>Bacteria</taxon>
        <taxon>Pseudomonadati</taxon>
        <taxon>Thermodesulfobacteriota</taxon>
        <taxon>Desulfuromonadia</taxon>
        <taxon>Desulfuromonadales</taxon>
        <taxon>Trichloromonadaceae</taxon>
        <taxon>Trichloromonas</taxon>
    </lineage>
</organism>
<name>A0A550J7X2_9BACT</name>
<dbReference type="GO" id="GO:0032259">
    <property type="term" value="P:methylation"/>
    <property type="evidence" value="ECO:0007669"/>
    <property type="project" value="UniProtKB-KW"/>
</dbReference>
<dbReference type="Pfam" id="PF08100">
    <property type="entry name" value="Dimerisation"/>
    <property type="match status" value="1"/>
</dbReference>
<evidence type="ECO:0000256" key="4">
    <source>
        <dbReference type="PIRSR" id="PIRSR005739-1"/>
    </source>
</evidence>
<sequence>MPTGSWNPAELLKLSGSYWNTCTLHAGVKLDVFSPLATEQLSAAELAARRGFSARGLAMLLDALTALELLTKEGERYTATDFAREFLDRAAPSYLGHMIMHHHHLVASWARLDEAVRSGAPVRRSVSHEAEEQERESFLLGMFNLAMFVAPRVAEQVDLSGRKRLLDLGGGPGTYAIHFCQKNPELQGVIFDLATTRPFAEKTLARFGMSERIHFAAGDFEHDAIPGTFDVAWLSHVLHGEGPDDCAHLLAKATAALEPGGMLLVQEFVLDGNRAAPLFPALFSLNMLLVTRDGQAYSEPEIRQLMEEAGLARIERLLVDLPNGAGILAGYKD</sequence>
<keyword evidence="3" id="KW-0949">S-adenosyl-L-methionine</keyword>
<evidence type="ECO:0000313" key="8">
    <source>
        <dbReference type="Proteomes" id="UP000317155"/>
    </source>
</evidence>
<gene>
    <name evidence="7" type="ORF">FL622_13740</name>
</gene>
<proteinExistence type="predicted"/>
<dbReference type="InterPro" id="IPR012967">
    <property type="entry name" value="COMT_dimerisation"/>
</dbReference>
<evidence type="ECO:0000259" key="5">
    <source>
        <dbReference type="Pfam" id="PF00891"/>
    </source>
</evidence>
<dbReference type="PANTHER" id="PTHR43712">
    <property type="entry name" value="PUTATIVE (AFU_ORTHOLOGUE AFUA_4G14580)-RELATED"/>
    <property type="match status" value="1"/>
</dbReference>
<dbReference type="Proteomes" id="UP000317155">
    <property type="component" value="Unassembled WGS sequence"/>
</dbReference>
<dbReference type="PROSITE" id="PS51683">
    <property type="entry name" value="SAM_OMT_II"/>
    <property type="match status" value="1"/>
</dbReference>
<evidence type="ECO:0000256" key="1">
    <source>
        <dbReference type="ARBA" id="ARBA00022603"/>
    </source>
</evidence>
<dbReference type="OrthoDB" id="9767938at2"/>
<reference evidence="7 8" key="1">
    <citation type="submission" date="2019-07" db="EMBL/GenBank/DDBJ databases">
        <title>Insights of Desulfuromonas acetexigens electromicrobiology.</title>
        <authorList>
            <person name="Katuri K."/>
            <person name="Sapireddy V."/>
            <person name="Shaw D.R."/>
            <person name="Saikaly P."/>
        </authorList>
    </citation>
    <scope>NUCLEOTIDE SEQUENCE [LARGE SCALE GENOMIC DNA]</scope>
    <source>
        <strain evidence="7 8">2873</strain>
    </source>
</reference>
<evidence type="ECO:0000313" key="7">
    <source>
        <dbReference type="EMBL" id="TRO79326.1"/>
    </source>
</evidence>
<dbReference type="InterPro" id="IPR016461">
    <property type="entry name" value="COMT-like"/>
</dbReference>
<evidence type="ECO:0000256" key="3">
    <source>
        <dbReference type="ARBA" id="ARBA00022691"/>
    </source>
</evidence>
<evidence type="ECO:0000256" key="2">
    <source>
        <dbReference type="ARBA" id="ARBA00022679"/>
    </source>
</evidence>
<feature type="active site" description="Proton acceptor" evidence="4">
    <location>
        <position position="239"/>
    </location>
</feature>
<accession>A0A550J7X2</accession>
<dbReference type="GO" id="GO:0008171">
    <property type="term" value="F:O-methyltransferase activity"/>
    <property type="evidence" value="ECO:0007669"/>
    <property type="project" value="InterPro"/>
</dbReference>
<protein>
    <submittedName>
        <fullName evidence="7">Methyltransferase domain-containing protein</fullName>
    </submittedName>
</protein>
<dbReference type="InterPro" id="IPR001077">
    <property type="entry name" value="COMT_C"/>
</dbReference>
<dbReference type="PANTHER" id="PTHR43712:SF2">
    <property type="entry name" value="O-METHYLTRANSFERASE CICE"/>
    <property type="match status" value="1"/>
</dbReference>
<dbReference type="PIRSF" id="PIRSF005739">
    <property type="entry name" value="O-mtase"/>
    <property type="match status" value="1"/>
</dbReference>
<dbReference type="CDD" id="cd02440">
    <property type="entry name" value="AdoMet_MTases"/>
    <property type="match status" value="1"/>
</dbReference>
<feature type="domain" description="O-methyltransferase C-terminal" evidence="5">
    <location>
        <begin position="128"/>
        <end position="311"/>
    </location>
</feature>
<dbReference type="GO" id="GO:0046983">
    <property type="term" value="F:protein dimerization activity"/>
    <property type="evidence" value="ECO:0007669"/>
    <property type="project" value="InterPro"/>
</dbReference>
<dbReference type="RefSeq" id="WP_092053825.1">
    <property type="nucleotide sequence ID" value="NZ_FOJJ01000003.1"/>
</dbReference>
<dbReference type="EMBL" id="VJVV01000011">
    <property type="protein sequence ID" value="TRO79326.1"/>
    <property type="molecule type" value="Genomic_DNA"/>
</dbReference>
<keyword evidence="2 7" id="KW-0808">Transferase</keyword>
<dbReference type="Pfam" id="PF00891">
    <property type="entry name" value="Methyltransf_2"/>
    <property type="match status" value="1"/>
</dbReference>
<comment type="caution">
    <text evidence="7">The sequence shown here is derived from an EMBL/GenBank/DDBJ whole genome shotgun (WGS) entry which is preliminary data.</text>
</comment>
<dbReference type="Gene3D" id="1.10.10.10">
    <property type="entry name" value="Winged helix-like DNA-binding domain superfamily/Winged helix DNA-binding domain"/>
    <property type="match status" value="1"/>
</dbReference>
<feature type="domain" description="O-methyltransferase dimerisation" evidence="6">
    <location>
        <begin position="13"/>
        <end position="88"/>
    </location>
</feature>
<dbReference type="SUPFAM" id="SSF53335">
    <property type="entry name" value="S-adenosyl-L-methionine-dependent methyltransferases"/>
    <property type="match status" value="1"/>
</dbReference>
<dbReference type="SUPFAM" id="SSF46785">
    <property type="entry name" value="Winged helix' DNA-binding domain"/>
    <property type="match status" value="1"/>
</dbReference>
<evidence type="ECO:0000259" key="6">
    <source>
        <dbReference type="Pfam" id="PF08100"/>
    </source>
</evidence>
<dbReference type="AlphaFoldDB" id="A0A550J7X2"/>
<dbReference type="Gene3D" id="3.40.50.150">
    <property type="entry name" value="Vaccinia Virus protein VP39"/>
    <property type="match status" value="1"/>
</dbReference>
<dbReference type="InterPro" id="IPR029063">
    <property type="entry name" value="SAM-dependent_MTases_sf"/>
</dbReference>